<evidence type="ECO:0000256" key="2">
    <source>
        <dbReference type="ARBA" id="ARBA00005988"/>
    </source>
</evidence>
<feature type="region of interest" description="Disordered" evidence="11">
    <location>
        <begin position="1"/>
        <end position="33"/>
    </location>
</feature>
<keyword evidence="7" id="KW-0378">Hydrolase</keyword>
<organism evidence="13 14">
    <name type="scientific">Adineta ricciae</name>
    <name type="common">Rotifer</name>
    <dbReference type="NCBI Taxonomy" id="249248"/>
    <lineage>
        <taxon>Eukaryota</taxon>
        <taxon>Metazoa</taxon>
        <taxon>Spiralia</taxon>
        <taxon>Gnathifera</taxon>
        <taxon>Rotifera</taxon>
        <taxon>Eurotatoria</taxon>
        <taxon>Bdelloidea</taxon>
        <taxon>Adinetida</taxon>
        <taxon>Adinetidae</taxon>
        <taxon>Adineta</taxon>
    </lineage>
</organism>
<feature type="compositionally biased region" description="Low complexity" evidence="11">
    <location>
        <begin position="138"/>
        <end position="173"/>
    </location>
</feature>
<evidence type="ECO:0000256" key="5">
    <source>
        <dbReference type="ARBA" id="ARBA00022723"/>
    </source>
</evidence>
<evidence type="ECO:0000256" key="7">
    <source>
        <dbReference type="ARBA" id="ARBA00022801"/>
    </source>
</evidence>
<keyword evidence="6" id="KW-0732">Signal</keyword>
<dbReference type="SMART" id="SM00631">
    <property type="entry name" value="Zn_pept"/>
    <property type="match status" value="1"/>
</dbReference>
<evidence type="ECO:0000259" key="12">
    <source>
        <dbReference type="PROSITE" id="PS52035"/>
    </source>
</evidence>
<dbReference type="InterPro" id="IPR000834">
    <property type="entry name" value="Peptidase_M14"/>
</dbReference>
<dbReference type="GO" id="GO:0008270">
    <property type="term" value="F:zinc ion binding"/>
    <property type="evidence" value="ECO:0007669"/>
    <property type="project" value="InterPro"/>
</dbReference>
<dbReference type="PROSITE" id="PS52035">
    <property type="entry name" value="PEPTIDASE_M14"/>
    <property type="match status" value="1"/>
</dbReference>
<evidence type="ECO:0000256" key="3">
    <source>
        <dbReference type="ARBA" id="ARBA00022645"/>
    </source>
</evidence>
<dbReference type="SUPFAM" id="SSF53187">
    <property type="entry name" value="Zn-dependent exopeptidases"/>
    <property type="match status" value="1"/>
</dbReference>
<dbReference type="Proteomes" id="UP000663828">
    <property type="component" value="Unassembled WGS sequence"/>
</dbReference>
<dbReference type="GO" id="GO:0006508">
    <property type="term" value="P:proteolysis"/>
    <property type="evidence" value="ECO:0007669"/>
    <property type="project" value="UniProtKB-KW"/>
</dbReference>
<comment type="similarity">
    <text evidence="2 10">Belongs to the peptidase M14 family.</text>
</comment>
<dbReference type="EMBL" id="CAJNOR010000061">
    <property type="protein sequence ID" value="CAF0779584.1"/>
    <property type="molecule type" value="Genomic_DNA"/>
</dbReference>
<evidence type="ECO:0000256" key="1">
    <source>
        <dbReference type="ARBA" id="ARBA00001947"/>
    </source>
</evidence>
<feature type="compositionally biased region" description="Pro residues" evidence="11">
    <location>
        <begin position="126"/>
        <end position="137"/>
    </location>
</feature>
<keyword evidence="5" id="KW-0479">Metal-binding</keyword>
<dbReference type="PRINTS" id="PR00765">
    <property type="entry name" value="CRBOXYPTASEA"/>
</dbReference>
<dbReference type="GO" id="GO:0004181">
    <property type="term" value="F:metallocarboxypeptidase activity"/>
    <property type="evidence" value="ECO:0007669"/>
    <property type="project" value="InterPro"/>
</dbReference>
<evidence type="ECO:0000256" key="11">
    <source>
        <dbReference type="SAM" id="MobiDB-lite"/>
    </source>
</evidence>
<evidence type="ECO:0000313" key="14">
    <source>
        <dbReference type="Proteomes" id="UP000663828"/>
    </source>
</evidence>
<comment type="caution">
    <text evidence="13">The sequence shown here is derived from an EMBL/GenBank/DDBJ whole genome shotgun (WGS) entry which is preliminary data.</text>
</comment>
<reference evidence="13" key="1">
    <citation type="submission" date="2021-02" db="EMBL/GenBank/DDBJ databases">
        <authorList>
            <person name="Nowell W R."/>
        </authorList>
    </citation>
    <scope>NUCLEOTIDE SEQUENCE</scope>
</reference>
<keyword evidence="8" id="KW-0862">Zinc</keyword>
<evidence type="ECO:0000256" key="9">
    <source>
        <dbReference type="ARBA" id="ARBA00023049"/>
    </source>
</evidence>
<dbReference type="FunFam" id="3.40.630.10:FF:000084">
    <property type="entry name" value="Carboxypeptidase B2"/>
    <property type="match status" value="1"/>
</dbReference>
<keyword evidence="14" id="KW-1185">Reference proteome</keyword>
<dbReference type="PANTHER" id="PTHR11705">
    <property type="entry name" value="PROTEASE FAMILY M14 CARBOXYPEPTIDASE A,B"/>
    <property type="match status" value="1"/>
</dbReference>
<accession>A0A813RBC5</accession>
<protein>
    <recommendedName>
        <fullName evidence="12">Peptidase M14 domain-containing protein</fullName>
    </recommendedName>
</protein>
<dbReference type="PANTHER" id="PTHR11705:SF91">
    <property type="entry name" value="FI01817P-RELATED"/>
    <property type="match status" value="1"/>
</dbReference>
<keyword evidence="4" id="KW-0645">Protease</keyword>
<gene>
    <name evidence="13" type="ORF">XAT740_LOCUS1895</name>
</gene>
<keyword evidence="3" id="KW-0121">Carboxypeptidase</keyword>
<evidence type="ECO:0000256" key="8">
    <source>
        <dbReference type="ARBA" id="ARBA00022833"/>
    </source>
</evidence>
<feature type="active site" description="Proton donor/acceptor" evidence="10">
    <location>
        <position position="472"/>
    </location>
</feature>
<feature type="domain" description="Peptidase M14" evidence="12">
    <location>
        <begin position="198"/>
        <end position="497"/>
    </location>
</feature>
<evidence type="ECO:0000256" key="10">
    <source>
        <dbReference type="PROSITE-ProRule" id="PRU01379"/>
    </source>
</evidence>
<feature type="region of interest" description="Disordered" evidence="11">
    <location>
        <begin position="126"/>
        <end position="173"/>
    </location>
</feature>
<comment type="cofactor">
    <cofactor evidence="1">
        <name>Zn(2+)</name>
        <dbReference type="ChEBI" id="CHEBI:29105"/>
    </cofactor>
</comment>
<evidence type="ECO:0000256" key="4">
    <source>
        <dbReference type="ARBA" id="ARBA00022670"/>
    </source>
</evidence>
<dbReference type="Gene3D" id="3.40.630.10">
    <property type="entry name" value="Zn peptidases"/>
    <property type="match status" value="1"/>
</dbReference>
<sequence>MAPKHMYDGVPFAKLNRPTAPPIETVSPRNQRSHTNEFLTTRTTYFPHLVSTTEQSYKRIRYRRRNRTRLVTTTSHPRPQHVGIVVSIFDPADPVYSYSESSTQHPWWQTAHTATQSFYDRFPKLPPNVNRPPPPTVPRSFTTSTTITYHSTTTTSTTTTTTTTTTATTTTTPLSISPASTNPFWLDTVPSFTEIIDQYPRYPTIIRWFHELSHHPNISRFFAYEVIGRTHENRSIVVAKIGLIPFQSNRRSVWLDGGIHAREWISTATVLYTIARLINGTLARDPDIRKLIDSYDFYFMPVVNPDGYVYTHDDIGKVWDTEEQQDQQRMWRKNRRPHADCPGVDLNRNFPFAWDNRGASKFPCEETYRGPYPESEPEVRAITSFILKRRRYFHSFITLHAFGNFWMLPFSFTTRIRPYDYHRVERLLSQMNRLSSNTFKIGQSSTVLYPATGTSEDWAKAIAQIPHTFSVELPPSSDVFDMRQEELNGFTYYADKEIGTVAESTYRLLHLYLKNLAKLQSPSRITI</sequence>
<evidence type="ECO:0000256" key="6">
    <source>
        <dbReference type="ARBA" id="ARBA00022729"/>
    </source>
</evidence>
<dbReference type="Pfam" id="PF00246">
    <property type="entry name" value="Peptidase_M14"/>
    <property type="match status" value="1"/>
</dbReference>
<dbReference type="AlphaFoldDB" id="A0A813RBC5"/>
<name>A0A813RBC5_ADIRI</name>
<evidence type="ECO:0000313" key="13">
    <source>
        <dbReference type="EMBL" id="CAF0779584.1"/>
    </source>
</evidence>
<proteinExistence type="inferred from homology"/>
<keyword evidence="9" id="KW-0482">Metalloprotease</keyword>
<dbReference type="GO" id="GO:0005615">
    <property type="term" value="C:extracellular space"/>
    <property type="evidence" value="ECO:0007669"/>
    <property type="project" value="TreeGrafter"/>
</dbReference>